<dbReference type="HOGENOM" id="CLU_008682_1_1_1"/>
<dbReference type="GO" id="GO:0007165">
    <property type="term" value="P:signal transduction"/>
    <property type="evidence" value="ECO:0007669"/>
    <property type="project" value="InterPro"/>
</dbReference>
<dbReference type="SUPFAM" id="SSF103657">
    <property type="entry name" value="BAR/IMD domain-like"/>
    <property type="match status" value="1"/>
</dbReference>
<dbReference type="Gene3D" id="1.20.1270.60">
    <property type="entry name" value="Arfaptin homology (AH) domain/BAR domain"/>
    <property type="match status" value="1"/>
</dbReference>
<dbReference type="InterPro" id="IPR001060">
    <property type="entry name" value="FCH_dom"/>
</dbReference>
<keyword evidence="2" id="KW-0175">Coiled coil</keyword>
<dbReference type="InterPro" id="IPR031160">
    <property type="entry name" value="F_BAR_dom"/>
</dbReference>
<evidence type="ECO:0000259" key="4">
    <source>
        <dbReference type="PROSITE" id="PS50238"/>
    </source>
</evidence>
<evidence type="ECO:0000256" key="3">
    <source>
        <dbReference type="SAM" id="MobiDB-lite"/>
    </source>
</evidence>
<feature type="domain" description="Rho-GAP" evidence="4">
    <location>
        <begin position="385"/>
        <end position="580"/>
    </location>
</feature>
<proteinExistence type="predicted"/>
<keyword evidence="7" id="KW-1185">Reference proteome</keyword>
<dbReference type="PANTHER" id="PTHR23176">
    <property type="entry name" value="RHO/RAC/CDC GTPASE-ACTIVATING PROTEIN"/>
    <property type="match status" value="1"/>
</dbReference>
<feature type="compositionally biased region" description="Pro residues" evidence="3">
    <location>
        <begin position="585"/>
        <end position="598"/>
    </location>
</feature>
<gene>
    <name evidence="6" type="ORF">DACRYDRAFT_22818</name>
</gene>
<feature type="region of interest" description="Disordered" evidence="3">
    <location>
        <begin position="669"/>
        <end position="782"/>
    </location>
</feature>
<dbReference type="GO" id="GO:0005096">
    <property type="term" value="F:GTPase activator activity"/>
    <property type="evidence" value="ECO:0007669"/>
    <property type="project" value="UniProtKB-KW"/>
</dbReference>
<feature type="compositionally biased region" description="Polar residues" evidence="3">
    <location>
        <begin position="634"/>
        <end position="655"/>
    </location>
</feature>
<dbReference type="PROSITE" id="PS50238">
    <property type="entry name" value="RHOGAP"/>
    <property type="match status" value="1"/>
</dbReference>
<keyword evidence="1" id="KW-0343">GTPase activation</keyword>
<evidence type="ECO:0000313" key="7">
    <source>
        <dbReference type="Proteomes" id="UP000030653"/>
    </source>
</evidence>
<dbReference type="InterPro" id="IPR000198">
    <property type="entry name" value="RhoGAP_dom"/>
</dbReference>
<dbReference type="Gene3D" id="1.10.555.10">
    <property type="entry name" value="Rho GTPase activation protein"/>
    <property type="match status" value="1"/>
</dbReference>
<dbReference type="EMBL" id="JH795865">
    <property type="protein sequence ID" value="EJU00982.1"/>
    <property type="molecule type" value="Genomic_DNA"/>
</dbReference>
<dbReference type="OMA" id="GECRDLI"/>
<evidence type="ECO:0000259" key="5">
    <source>
        <dbReference type="PROSITE" id="PS51741"/>
    </source>
</evidence>
<dbReference type="InterPro" id="IPR050729">
    <property type="entry name" value="Rho-GAP"/>
</dbReference>
<dbReference type="SUPFAM" id="SSF48350">
    <property type="entry name" value="GTPase activation domain, GAP"/>
    <property type="match status" value="1"/>
</dbReference>
<sequence length="782" mass="86354">MSNDLSQPGPVPWFDHHLKVLNDSYIAFFQERAKLEENYVEALFKLCQRAKNVDSQLDRIETSSTRLAWREVTGELEREATTRGAFIESIRQDVLAPLSAFKETQERTRKRIKEDSKESYQRYQEMAESTLPRLKRNYIKKCQDVEDHRAQERAIEMQKQLLSNPLAAPTGPGGSLSNVPMAPQAISPIPLPPSAGLPTQRARSPSGSGGFSDLAQHGKKQFGQFMNFLNERRDVREGNGPVNKDMQILPIAERGSGPMRSVKAKREAEEADKEYRKGVFRLETLRLRREKILLAGYTSLEEFVKESAEVVKGVLRTYADGLEATGTANASLSRDLQHSVGSITPAKDASLVRAAVPNAMARALPKRVLYWNYSVGECNDLMFGVSLVDYATARSLADGEAPDLIMKCIEEVEERGLDSEGIYRVSGRHATVQELMRKIERNEDEFRFNPLLDDIYTICSLLKLYLRELPEPVFRFSLPDRLQYSDKREEHVSNNFLVLKSKLRRLPSIHQATLRVIVEHLAKVAGRSSQNKMDAKNLSLIFGPVVFGEDDMPKNGDVLSVGTTKDTLMEDLITFAPLVFSDQPAPSPTRPQSPPLPSKPENEEPAAGPRGNPYGTEHSSFVLIPPREKDAPTIPTQSGMTSSIHPSNRIQNSPTDALWTQGEHTVGIVTTESPPHLSSEPTASDEDRTVLAHSLSSSDSVGSTRSALTPSPSKSQRSSSKSQRTSPLNVTTALVPQSVHQDCETVSPTSTTPVTGGSFQSTKTSFSIEASASPGTDSGVGD</sequence>
<evidence type="ECO:0000256" key="2">
    <source>
        <dbReference type="PROSITE-ProRule" id="PRU01077"/>
    </source>
</evidence>
<dbReference type="GO" id="GO:0005737">
    <property type="term" value="C:cytoplasm"/>
    <property type="evidence" value="ECO:0007669"/>
    <property type="project" value="TreeGrafter"/>
</dbReference>
<dbReference type="GeneID" id="63688025"/>
<dbReference type="InterPro" id="IPR008936">
    <property type="entry name" value="Rho_GTPase_activation_prot"/>
</dbReference>
<dbReference type="SMART" id="SM00324">
    <property type="entry name" value="RhoGAP"/>
    <property type="match status" value="1"/>
</dbReference>
<dbReference type="AlphaFoldDB" id="M5G573"/>
<evidence type="ECO:0000256" key="1">
    <source>
        <dbReference type="ARBA" id="ARBA00022468"/>
    </source>
</evidence>
<dbReference type="CDD" id="cd00159">
    <property type="entry name" value="RhoGAP"/>
    <property type="match status" value="1"/>
</dbReference>
<feature type="compositionally biased region" description="Polar residues" evidence="3">
    <location>
        <begin position="694"/>
        <end position="708"/>
    </location>
</feature>
<dbReference type="Pfam" id="PF00611">
    <property type="entry name" value="FCH"/>
    <property type="match status" value="1"/>
</dbReference>
<protein>
    <submittedName>
        <fullName evidence="6">RhoGAP-domain-containing protein</fullName>
    </submittedName>
</protein>
<feature type="compositionally biased region" description="Polar residues" evidence="3">
    <location>
        <begin position="727"/>
        <end position="740"/>
    </location>
</feature>
<feature type="compositionally biased region" description="Polar residues" evidence="3">
    <location>
        <begin position="759"/>
        <end position="776"/>
    </location>
</feature>
<organism evidence="6 7">
    <name type="scientific">Dacryopinax primogenitus (strain DJM 731)</name>
    <name type="common">Brown rot fungus</name>
    <dbReference type="NCBI Taxonomy" id="1858805"/>
    <lineage>
        <taxon>Eukaryota</taxon>
        <taxon>Fungi</taxon>
        <taxon>Dikarya</taxon>
        <taxon>Basidiomycota</taxon>
        <taxon>Agaricomycotina</taxon>
        <taxon>Dacrymycetes</taxon>
        <taxon>Dacrymycetales</taxon>
        <taxon>Dacrymycetaceae</taxon>
        <taxon>Dacryopinax</taxon>
    </lineage>
</organism>
<feature type="region of interest" description="Disordered" evidence="3">
    <location>
        <begin position="579"/>
        <end position="655"/>
    </location>
</feature>
<accession>M5G573</accession>
<dbReference type="OrthoDB" id="79452at2759"/>
<feature type="compositionally biased region" description="Low complexity" evidence="3">
    <location>
        <begin position="745"/>
        <end position="758"/>
    </location>
</feature>
<feature type="region of interest" description="Disordered" evidence="3">
    <location>
        <begin position="164"/>
        <end position="215"/>
    </location>
</feature>
<feature type="compositionally biased region" description="Low complexity" evidence="3">
    <location>
        <begin position="709"/>
        <end position="726"/>
    </location>
</feature>
<dbReference type="RefSeq" id="XP_040627879.1">
    <property type="nucleotide sequence ID" value="XM_040772963.1"/>
</dbReference>
<reference evidence="6 7" key="1">
    <citation type="journal article" date="2012" name="Science">
        <title>The Paleozoic origin of enzymatic lignin decomposition reconstructed from 31 fungal genomes.</title>
        <authorList>
            <person name="Floudas D."/>
            <person name="Binder M."/>
            <person name="Riley R."/>
            <person name="Barry K."/>
            <person name="Blanchette R.A."/>
            <person name="Henrissat B."/>
            <person name="Martinez A.T."/>
            <person name="Otillar R."/>
            <person name="Spatafora J.W."/>
            <person name="Yadav J.S."/>
            <person name="Aerts A."/>
            <person name="Benoit I."/>
            <person name="Boyd A."/>
            <person name="Carlson A."/>
            <person name="Copeland A."/>
            <person name="Coutinho P.M."/>
            <person name="de Vries R.P."/>
            <person name="Ferreira P."/>
            <person name="Findley K."/>
            <person name="Foster B."/>
            <person name="Gaskell J."/>
            <person name="Glotzer D."/>
            <person name="Gorecki P."/>
            <person name="Heitman J."/>
            <person name="Hesse C."/>
            <person name="Hori C."/>
            <person name="Igarashi K."/>
            <person name="Jurgens J.A."/>
            <person name="Kallen N."/>
            <person name="Kersten P."/>
            <person name="Kohler A."/>
            <person name="Kuees U."/>
            <person name="Kumar T.K.A."/>
            <person name="Kuo A."/>
            <person name="LaButti K."/>
            <person name="Larrondo L.F."/>
            <person name="Lindquist E."/>
            <person name="Ling A."/>
            <person name="Lombard V."/>
            <person name="Lucas S."/>
            <person name="Lundell T."/>
            <person name="Martin R."/>
            <person name="McLaughlin D.J."/>
            <person name="Morgenstern I."/>
            <person name="Morin E."/>
            <person name="Murat C."/>
            <person name="Nagy L.G."/>
            <person name="Nolan M."/>
            <person name="Ohm R.A."/>
            <person name="Patyshakuliyeva A."/>
            <person name="Rokas A."/>
            <person name="Ruiz-Duenas F.J."/>
            <person name="Sabat G."/>
            <person name="Salamov A."/>
            <person name="Samejima M."/>
            <person name="Schmutz J."/>
            <person name="Slot J.C."/>
            <person name="St John F."/>
            <person name="Stenlid J."/>
            <person name="Sun H."/>
            <person name="Sun S."/>
            <person name="Syed K."/>
            <person name="Tsang A."/>
            <person name="Wiebenga A."/>
            <person name="Young D."/>
            <person name="Pisabarro A."/>
            <person name="Eastwood D.C."/>
            <person name="Martin F."/>
            <person name="Cullen D."/>
            <person name="Grigoriev I.V."/>
            <person name="Hibbett D.S."/>
        </authorList>
    </citation>
    <scope>NUCLEOTIDE SEQUENCE [LARGE SCALE GENOMIC DNA]</scope>
    <source>
        <strain evidence="6 7">DJM-731 SS1</strain>
    </source>
</reference>
<dbReference type="PROSITE" id="PS51741">
    <property type="entry name" value="F_BAR"/>
    <property type="match status" value="1"/>
</dbReference>
<dbReference type="InterPro" id="IPR027267">
    <property type="entry name" value="AH/BAR_dom_sf"/>
</dbReference>
<dbReference type="Pfam" id="PF00620">
    <property type="entry name" value="RhoGAP"/>
    <property type="match status" value="1"/>
</dbReference>
<dbReference type="Proteomes" id="UP000030653">
    <property type="component" value="Unassembled WGS sequence"/>
</dbReference>
<dbReference type="STRING" id="1858805.M5G573"/>
<dbReference type="PANTHER" id="PTHR23176:SF134">
    <property type="entry name" value="RHO-TYPE GTPASE-ACTIVATING PROTEIN"/>
    <property type="match status" value="1"/>
</dbReference>
<feature type="domain" description="F-BAR" evidence="5">
    <location>
        <begin position="1"/>
        <end position="348"/>
    </location>
</feature>
<evidence type="ECO:0000313" key="6">
    <source>
        <dbReference type="EMBL" id="EJU00982.1"/>
    </source>
</evidence>
<name>M5G573_DACPD</name>